<dbReference type="HOGENOM" id="CLU_196811_0_0_6"/>
<accession>E6L0M1</accession>
<evidence type="ECO:0000313" key="2">
    <source>
        <dbReference type="Proteomes" id="UP000032871"/>
    </source>
</evidence>
<name>E6L0M1_9PAST</name>
<dbReference type="GeneID" id="60799362"/>
<keyword evidence="2" id="KW-1185">Reference proteome</keyword>
<sequence length="61" mass="7111">MKNTHLNKYVNSLLSLGFKTKKGKKHNILIGPNNRRLAIPSTPSDYRAFQNFIHDVKRYLI</sequence>
<proteinExistence type="predicted"/>
<gene>
    <name evidence="1" type="ORF">HMPREF9064_1925</name>
</gene>
<dbReference type="AlphaFoldDB" id="E6L0M1"/>
<evidence type="ECO:0000313" key="1">
    <source>
        <dbReference type="EMBL" id="EFU66782.1"/>
    </source>
</evidence>
<dbReference type="RefSeq" id="WP_006719931.1">
    <property type="nucleotide sequence ID" value="NZ_GL622200.1"/>
</dbReference>
<dbReference type="EMBL" id="AEPS01000015">
    <property type="protein sequence ID" value="EFU66782.1"/>
    <property type="molecule type" value="Genomic_DNA"/>
</dbReference>
<protein>
    <submittedName>
        <fullName evidence="1">HTH-type transcriptional repressor NsrR</fullName>
    </submittedName>
</protein>
<organism evidence="1 2">
    <name type="scientific">Aggregatibacter segnis ATCC 33393</name>
    <dbReference type="NCBI Taxonomy" id="888057"/>
    <lineage>
        <taxon>Bacteria</taxon>
        <taxon>Pseudomonadati</taxon>
        <taxon>Pseudomonadota</taxon>
        <taxon>Gammaproteobacteria</taxon>
        <taxon>Pasteurellales</taxon>
        <taxon>Pasteurellaceae</taxon>
        <taxon>Aggregatibacter</taxon>
    </lineage>
</organism>
<comment type="caution">
    <text evidence="1">The sequence shown here is derived from an EMBL/GenBank/DDBJ whole genome shotgun (WGS) entry which is preliminary data.</text>
</comment>
<reference evidence="1 2" key="1">
    <citation type="submission" date="2010-12" db="EMBL/GenBank/DDBJ databases">
        <authorList>
            <person name="Muzny D."/>
            <person name="Qin X."/>
            <person name="Deng J."/>
            <person name="Jiang H."/>
            <person name="Liu Y."/>
            <person name="Qu J."/>
            <person name="Song X.-Z."/>
            <person name="Zhang L."/>
            <person name="Thornton R."/>
            <person name="Coyle M."/>
            <person name="Francisco L."/>
            <person name="Jackson L."/>
            <person name="Javaid M."/>
            <person name="Korchina V."/>
            <person name="Kovar C."/>
            <person name="Mata R."/>
            <person name="Mathew T."/>
            <person name="Ngo R."/>
            <person name="Nguyen L."/>
            <person name="Nguyen N."/>
            <person name="Okwuonu G."/>
            <person name="Ongeri F."/>
            <person name="Pham C."/>
            <person name="Simmons D."/>
            <person name="Wilczek-Boney K."/>
            <person name="Hale W."/>
            <person name="Jakkamsetti A."/>
            <person name="Pham P."/>
            <person name="Ruth R."/>
            <person name="San Lucas F."/>
            <person name="Warren J."/>
            <person name="Zhang J."/>
            <person name="Zhao Z."/>
            <person name="Zhou C."/>
            <person name="Zhu D."/>
            <person name="Lee S."/>
            <person name="Bess C."/>
            <person name="Blankenburg K."/>
            <person name="Forbes L."/>
            <person name="Fu Q."/>
            <person name="Gubbala S."/>
            <person name="Hirani K."/>
            <person name="Jayaseelan J.C."/>
            <person name="Lara F."/>
            <person name="Munidasa M."/>
            <person name="Palculict T."/>
            <person name="Patil S."/>
            <person name="Pu L.-L."/>
            <person name="Saada N."/>
            <person name="Tang L."/>
            <person name="Weissenberger G."/>
            <person name="Zhu Y."/>
            <person name="Hemphill L."/>
            <person name="Shang Y."/>
            <person name="Youmans B."/>
            <person name="Ayvaz T."/>
            <person name="Ross M."/>
            <person name="Santibanez J."/>
            <person name="Aqrawi P."/>
            <person name="Gross S."/>
            <person name="Joshi V."/>
            <person name="Fowler G."/>
            <person name="Nazareth L."/>
            <person name="Reid J."/>
            <person name="Worley K."/>
            <person name="Petrosino J."/>
            <person name="Highlander S."/>
            <person name="Gibbs R."/>
        </authorList>
    </citation>
    <scope>NUCLEOTIDE SEQUENCE [LARGE SCALE GENOMIC DNA]</scope>
    <source>
        <strain evidence="1 2">ATCC 33393</strain>
    </source>
</reference>
<dbReference type="Proteomes" id="UP000032871">
    <property type="component" value="Unassembled WGS sequence"/>
</dbReference>